<keyword evidence="8 17" id="KW-0133">Cell shape</keyword>
<dbReference type="GO" id="GO:0005886">
    <property type="term" value="C:plasma membrane"/>
    <property type="evidence" value="ECO:0007669"/>
    <property type="project" value="UniProtKB-SubCell"/>
</dbReference>
<keyword evidence="10 17" id="KW-1133">Transmembrane helix</keyword>
<evidence type="ECO:0000256" key="10">
    <source>
        <dbReference type="ARBA" id="ARBA00022989"/>
    </source>
</evidence>
<evidence type="ECO:0000313" key="19">
    <source>
        <dbReference type="Proteomes" id="UP000824135"/>
    </source>
</evidence>
<evidence type="ECO:0000256" key="17">
    <source>
        <dbReference type="HAMAP-Rule" id="MF_01006"/>
    </source>
</evidence>
<dbReference type="InterPro" id="IPR003824">
    <property type="entry name" value="UppP"/>
</dbReference>
<keyword evidence="12 17" id="KW-0046">Antibiotic resistance</keyword>
<protein>
    <recommendedName>
        <fullName evidence="4 17">Undecaprenyl-diphosphatase</fullName>
        <ecNumber evidence="3 17">3.6.1.27</ecNumber>
    </recommendedName>
    <alternativeName>
        <fullName evidence="15 17">Bacitracin resistance protein</fullName>
    </alternativeName>
    <alternativeName>
        <fullName evidence="14 17">Undecaprenyl pyrophosphate phosphatase</fullName>
    </alternativeName>
</protein>
<keyword evidence="9 17" id="KW-0573">Peptidoglycan synthesis</keyword>
<proteinExistence type="inferred from homology"/>
<dbReference type="HAMAP" id="MF_01006">
    <property type="entry name" value="Undec_diphosphatase"/>
    <property type="match status" value="1"/>
</dbReference>
<evidence type="ECO:0000256" key="14">
    <source>
        <dbReference type="ARBA" id="ARBA00032707"/>
    </source>
</evidence>
<evidence type="ECO:0000256" key="9">
    <source>
        <dbReference type="ARBA" id="ARBA00022984"/>
    </source>
</evidence>
<dbReference type="AlphaFoldDB" id="A0A9D1Z649"/>
<dbReference type="GO" id="GO:0071555">
    <property type="term" value="P:cell wall organization"/>
    <property type="evidence" value="ECO:0007669"/>
    <property type="project" value="UniProtKB-KW"/>
</dbReference>
<comment type="caution">
    <text evidence="18">The sequence shown here is derived from an EMBL/GenBank/DDBJ whole genome shotgun (WGS) entry which is preliminary data.</text>
</comment>
<dbReference type="GO" id="GO:0009252">
    <property type="term" value="P:peptidoglycan biosynthetic process"/>
    <property type="evidence" value="ECO:0007669"/>
    <property type="project" value="UniProtKB-KW"/>
</dbReference>
<dbReference type="EMBL" id="DXCO01000001">
    <property type="protein sequence ID" value="HIY77426.1"/>
    <property type="molecule type" value="Genomic_DNA"/>
</dbReference>
<reference evidence="18" key="1">
    <citation type="journal article" date="2021" name="PeerJ">
        <title>Extensive microbial diversity within the chicken gut microbiome revealed by metagenomics and culture.</title>
        <authorList>
            <person name="Gilroy R."/>
            <person name="Ravi A."/>
            <person name="Getino M."/>
            <person name="Pursley I."/>
            <person name="Horton D.L."/>
            <person name="Alikhan N.F."/>
            <person name="Baker D."/>
            <person name="Gharbi K."/>
            <person name="Hall N."/>
            <person name="Watson M."/>
            <person name="Adriaenssens E.M."/>
            <person name="Foster-Nyarko E."/>
            <person name="Jarju S."/>
            <person name="Secka A."/>
            <person name="Antonio M."/>
            <person name="Oren A."/>
            <person name="Chaudhuri R.R."/>
            <person name="La Ragione R."/>
            <person name="Hildebrand F."/>
            <person name="Pallen M.J."/>
        </authorList>
    </citation>
    <scope>NUCLEOTIDE SEQUENCE</scope>
    <source>
        <strain evidence="18">CHK199-9574</strain>
    </source>
</reference>
<dbReference type="GO" id="GO:0008360">
    <property type="term" value="P:regulation of cell shape"/>
    <property type="evidence" value="ECO:0007669"/>
    <property type="project" value="UniProtKB-KW"/>
</dbReference>
<evidence type="ECO:0000256" key="7">
    <source>
        <dbReference type="ARBA" id="ARBA00022801"/>
    </source>
</evidence>
<comment type="subcellular location">
    <subcellularLocation>
        <location evidence="1 17">Cell membrane</location>
        <topology evidence="1 17">Multi-pass membrane protein</topology>
    </subcellularLocation>
</comment>
<evidence type="ECO:0000256" key="4">
    <source>
        <dbReference type="ARBA" id="ARBA00021581"/>
    </source>
</evidence>
<reference evidence="18" key="2">
    <citation type="submission" date="2021-04" db="EMBL/GenBank/DDBJ databases">
        <authorList>
            <person name="Gilroy R."/>
        </authorList>
    </citation>
    <scope>NUCLEOTIDE SEQUENCE</scope>
    <source>
        <strain evidence="18">CHK199-9574</strain>
    </source>
</reference>
<evidence type="ECO:0000256" key="2">
    <source>
        <dbReference type="ARBA" id="ARBA00010621"/>
    </source>
</evidence>
<dbReference type="GO" id="GO:0050380">
    <property type="term" value="F:undecaprenyl-diphosphatase activity"/>
    <property type="evidence" value="ECO:0007669"/>
    <property type="project" value="UniProtKB-UniRule"/>
</dbReference>
<feature type="transmembrane region" description="Helical" evidence="17">
    <location>
        <begin position="207"/>
        <end position="227"/>
    </location>
</feature>
<dbReference type="PANTHER" id="PTHR30622">
    <property type="entry name" value="UNDECAPRENYL-DIPHOSPHATASE"/>
    <property type="match status" value="1"/>
</dbReference>
<accession>A0A9D1Z649</accession>
<gene>
    <name evidence="17" type="primary">uppP</name>
    <name evidence="18" type="ORF">H9728_00095</name>
</gene>
<dbReference type="GO" id="GO:0046677">
    <property type="term" value="P:response to antibiotic"/>
    <property type="evidence" value="ECO:0007669"/>
    <property type="project" value="UniProtKB-UniRule"/>
</dbReference>
<comment type="catalytic activity">
    <reaction evidence="16 17">
        <text>di-trans,octa-cis-undecaprenyl diphosphate + H2O = di-trans,octa-cis-undecaprenyl phosphate + phosphate + H(+)</text>
        <dbReference type="Rhea" id="RHEA:28094"/>
        <dbReference type="ChEBI" id="CHEBI:15377"/>
        <dbReference type="ChEBI" id="CHEBI:15378"/>
        <dbReference type="ChEBI" id="CHEBI:43474"/>
        <dbReference type="ChEBI" id="CHEBI:58405"/>
        <dbReference type="ChEBI" id="CHEBI:60392"/>
        <dbReference type="EC" id="3.6.1.27"/>
    </reaction>
</comment>
<keyword evidence="6 17" id="KW-0812">Transmembrane</keyword>
<evidence type="ECO:0000256" key="11">
    <source>
        <dbReference type="ARBA" id="ARBA00023136"/>
    </source>
</evidence>
<keyword evidence="13 17" id="KW-0961">Cell wall biogenesis/degradation</keyword>
<organism evidence="18 19">
    <name type="scientific">Candidatus Borkfalkia excrementavium</name>
    <dbReference type="NCBI Taxonomy" id="2838505"/>
    <lineage>
        <taxon>Bacteria</taxon>
        <taxon>Bacillati</taxon>
        <taxon>Bacillota</taxon>
        <taxon>Clostridia</taxon>
        <taxon>Christensenellales</taxon>
        <taxon>Christensenellaceae</taxon>
        <taxon>Candidatus Borkfalkia</taxon>
    </lineage>
</organism>
<dbReference type="PANTHER" id="PTHR30622:SF2">
    <property type="entry name" value="UNDECAPRENYL-DIPHOSPHATASE"/>
    <property type="match status" value="1"/>
</dbReference>
<evidence type="ECO:0000256" key="8">
    <source>
        <dbReference type="ARBA" id="ARBA00022960"/>
    </source>
</evidence>
<name>A0A9D1Z649_9FIRM</name>
<evidence type="ECO:0000256" key="5">
    <source>
        <dbReference type="ARBA" id="ARBA00022475"/>
    </source>
</evidence>
<evidence type="ECO:0000256" key="6">
    <source>
        <dbReference type="ARBA" id="ARBA00022692"/>
    </source>
</evidence>
<evidence type="ECO:0000256" key="15">
    <source>
        <dbReference type="ARBA" id="ARBA00032932"/>
    </source>
</evidence>
<evidence type="ECO:0000256" key="13">
    <source>
        <dbReference type="ARBA" id="ARBA00023316"/>
    </source>
</evidence>
<comment type="similarity">
    <text evidence="2 17">Belongs to the UppP family.</text>
</comment>
<evidence type="ECO:0000256" key="12">
    <source>
        <dbReference type="ARBA" id="ARBA00023251"/>
    </source>
</evidence>
<evidence type="ECO:0000256" key="3">
    <source>
        <dbReference type="ARBA" id="ARBA00012374"/>
    </source>
</evidence>
<comment type="function">
    <text evidence="17">Catalyzes the dephosphorylation of undecaprenyl diphosphate (UPP). Confers resistance to bacitracin.</text>
</comment>
<keyword evidence="5 17" id="KW-1003">Cell membrane</keyword>
<feature type="transmembrane region" description="Helical" evidence="17">
    <location>
        <begin position="76"/>
        <end position="94"/>
    </location>
</feature>
<evidence type="ECO:0000256" key="1">
    <source>
        <dbReference type="ARBA" id="ARBA00004651"/>
    </source>
</evidence>
<comment type="miscellaneous">
    <text evidence="17">Bacitracin is thought to be involved in the inhibition of peptidoglycan synthesis by sequestering undecaprenyl diphosphate, thereby reducing the pool of lipid carrier available.</text>
</comment>
<evidence type="ECO:0000313" key="18">
    <source>
        <dbReference type="EMBL" id="HIY77426.1"/>
    </source>
</evidence>
<keyword evidence="11 17" id="KW-0472">Membrane</keyword>
<feature type="transmembrane region" description="Helical" evidence="17">
    <location>
        <begin position="106"/>
        <end position="122"/>
    </location>
</feature>
<dbReference type="Proteomes" id="UP000824135">
    <property type="component" value="Unassembled WGS sequence"/>
</dbReference>
<feature type="transmembrane region" description="Helical" evidence="17">
    <location>
        <begin position="239"/>
        <end position="261"/>
    </location>
</feature>
<dbReference type="Pfam" id="PF02673">
    <property type="entry name" value="BacA"/>
    <property type="match status" value="1"/>
</dbReference>
<keyword evidence="7 17" id="KW-0378">Hydrolase</keyword>
<evidence type="ECO:0000256" key="16">
    <source>
        <dbReference type="ARBA" id="ARBA00047594"/>
    </source>
</evidence>
<dbReference type="EC" id="3.6.1.27" evidence="3 17"/>
<feature type="transmembrane region" description="Helical" evidence="17">
    <location>
        <begin position="43"/>
        <end position="64"/>
    </location>
</feature>
<feature type="transmembrane region" description="Helical" evidence="17">
    <location>
        <begin position="177"/>
        <end position="195"/>
    </location>
</feature>
<sequence>MEIWKAAVLGIVQGLTEFLPVSSSGHILLFERILRVDTAGADMFLGIMLHAGTLISVLFVYFSKIAALFREDRKKLLYLLLATLPAALVGVLLGDLVDRIFFGGKYLWLFFALTAVLLLLASRRLRRGYPLRLLDAKRSFLIGGAQALAVLPGLSRSGTTLAACVFAGMEREEAADFSFLMSVPIIGGAVLTEIFKAFMNESYVTAVSWQALAVGCALSAIFGLVAVKLVLRFMKRGSFVGFSVYLFLLAAFLFANNWLYIL</sequence>